<dbReference type="Pfam" id="PF01156">
    <property type="entry name" value="IU_nuc_hydro"/>
    <property type="match status" value="1"/>
</dbReference>
<dbReference type="InterPro" id="IPR023186">
    <property type="entry name" value="IUNH"/>
</dbReference>
<sequence>MPFRFILDCDTGSDDAIAILAATAHPDLDLVAITTVNGNVSLDHVTDNTLRALDHVGARVPVYAGADRPLKRPDFPIPRAILNADSDFQAESIDFPKPVSTIEATGAIDFLVETYMDDSSADVTLVATGPLTNLALALAAEPRLAERIPRLVIMGGAHGNGNVTAAAEFNFWVDPEAAEAVLAAGVREVVIVPLDATHSAPLTLADCDVFDAIGTPAATGTARLLRHRIATDRAAQAVSIHGSQASPRAASPVHDPMCVAFLLRPDLFTECVEAFVTVETAGERTLGELLVDTRPWCPHPPNATVALRASVEVYRDFLRAAFVSGAEAYVPS</sequence>
<dbReference type="SUPFAM" id="SSF53590">
    <property type="entry name" value="Nucleoside hydrolase"/>
    <property type="match status" value="1"/>
</dbReference>
<dbReference type="InterPro" id="IPR015910">
    <property type="entry name" value="I/U_nuclsd_hydro_CS"/>
</dbReference>
<evidence type="ECO:0000313" key="4">
    <source>
        <dbReference type="EMBL" id="MFC3494021.1"/>
    </source>
</evidence>
<dbReference type="PANTHER" id="PTHR12304:SF4">
    <property type="entry name" value="URIDINE NUCLEOSIDASE"/>
    <property type="match status" value="1"/>
</dbReference>
<dbReference type="PROSITE" id="PS01247">
    <property type="entry name" value="IUNH"/>
    <property type="match status" value="1"/>
</dbReference>
<gene>
    <name evidence="4" type="ORF">ACFO8M_16190</name>
</gene>
<evidence type="ECO:0000256" key="2">
    <source>
        <dbReference type="ARBA" id="ARBA00023295"/>
    </source>
</evidence>
<proteinExistence type="predicted"/>
<dbReference type="InterPro" id="IPR036452">
    <property type="entry name" value="Ribo_hydro-like"/>
</dbReference>
<accession>A0ABV7Q2M0</accession>
<comment type="caution">
    <text evidence="4">The sequence shown here is derived from an EMBL/GenBank/DDBJ whole genome shotgun (WGS) entry which is preliminary data.</text>
</comment>
<dbReference type="RefSeq" id="WP_387977400.1">
    <property type="nucleotide sequence ID" value="NZ_JBHRWO010000012.1"/>
</dbReference>
<evidence type="ECO:0000313" key="5">
    <source>
        <dbReference type="Proteomes" id="UP001595712"/>
    </source>
</evidence>
<organism evidence="4 5">
    <name type="scientific">Glycomyces rhizosphaerae</name>
    <dbReference type="NCBI Taxonomy" id="2054422"/>
    <lineage>
        <taxon>Bacteria</taxon>
        <taxon>Bacillati</taxon>
        <taxon>Actinomycetota</taxon>
        <taxon>Actinomycetes</taxon>
        <taxon>Glycomycetales</taxon>
        <taxon>Glycomycetaceae</taxon>
        <taxon>Glycomyces</taxon>
    </lineage>
</organism>
<protein>
    <submittedName>
        <fullName evidence="4">Nucleoside hydrolase</fullName>
    </submittedName>
</protein>
<dbReference type="EMBL" id="JBHRWO010000012">
    <property type="protein sequence ID" value="MFC3494021.1"/>
    <property type="molecule type" value="Genomic_DNA"/>
</dbReference>
<reference evidence="5" key="1">
    <citation type="journal article" date="2019" name="Int. J. Syst. Evol. Microbiol.">
        <title>The Global Catalogue of Microorganisms (GCM) 10K type strain sequencing project: providing services to taxonomists for standard genome sequencing and annotation.</title>
        <authorList>
            <consortium name="The Broad Institute Genomics Platform"/>
            <consortium name="The Broad Institute Genome Sequencing Center for Infectious Disease"/>
            <person name="Wu L."/>
            <person name="Ma J."/>
        </authorList>
    </citation>
    <scope>NUCLEOTIDE SEQUENCE [LARGE SCALE GENOMIC DNA]</scope>
    <source>
        <strain evidence="5">CGMCC 4.7396</strain>
    </source>
</reference>
<dbReference type="Gene3D" id="3.90.245.10">
    <property type="entry name" value="Ribonucleoside hydrolase-like"/>
    <property type="match status" value="1"/>
</dbReference>
<keyword evidence="5" id="KW-1185">Reference proteome</keyword>
<name>A0ABV7Q2M0_9ACTN</name>
<dbReference type="Proteomes" id="UP001595712">
    <property type="component" value="Unassembled WGS sequence"/>
</dbReference>
<evidence type="ECO:0000259" key="3">
    <source>
        <dbReference type="Pfam" id="PF01156"/>
    </source>
</evidence>
<dbReference type="PANTHER" id="PTHR12304">
    <property type="entry name" value="INOSINE-URIDINE PREFERRING NUCLEOSIDE HYDROLASE"/>
    <property type="match status" value="1"/>
</dbReference>
<dbReference type="GO" id="GO:0016787">
    <property type="term" value="F:hydrolase activity"/>
    <property type="evidence" value="ECO:0007669"/>
    <property type="project" value="UniProtKB-KW"/>
</dbReference>
<dbReference type="InterPro" id="IPR001910">
    <property type="entry name" value="Inosine/uridine_hydrolase_dom"/>
</dbReference>
<feature type="domain" description="Inosine/uridine-preferring nucleoside hydrolase" evidence="3">
    <location>
        <begin position="6"/>
        <end position="314"/>
    </location>
</feature>
<keyword evidence="2" id="KW-0326">Glycosidase</keyword>
<keyword evidence="1 4" id="KW-0378">Hydrolase</keyword>
<evidence type="ECO:0000256" key="1">
    <source>
        <dbReference type="ARBA" id="ARBA00022801"/>
    </source>
</evidence>